<keyword evidence="1" id="KW-0433">Leucine-rich repeat</keyword>
<dbReference type="PROSITE" id="PS51450">
    <property type="entry name" value="LRR"/>
    <property type="match status" value="3"/>
</dbReference>
<dbReference type="PANTHER" id="PTHR46652">
    <property type="entry name" value="LEUCINE-RICH REPEAT AND IQ DOMAIN-CONTAINING PROTEIN 1-RELATED"/>
    <property type="match status" value="1"/>
</dbReference>
<sequence length="389" mass="44412">MRRCMLTFFSILMLLTGCDERFSSEHKSSVELTDQTNLEDNGEDLVESTSNQSESQLLNNLPTFILKAISKGARIPVSQLTEEDILNLDSLTLRENVLPETEQDKIHDLSFISEMRNLKYIYISGIRVDNLNFLTNLTQLERLYLGGYPYQIPPLQNLENLTQFSAHNMNIPDLNFLRNNTSLIRLSLSNIAVENLDILLNFQQLERLYLSLYPYQIPSLQNLKNLTDFTAHDTNISDLNFLRHNTALTRLSLMDNQIKDIQPIENLTNLKSLSIYSNQVNDLRPLENLTNLTYLSVSDNPIETIDTIQAFSNLTRIDLRNTSIQNLSSLQNLFNLEIIDVQGTNISSVAPLTNLSKLKILQINKKNIIDLHLIPSTVKISEKTVLDVD</sequence>
<name>A0A1E5LG35_9BACI</name>
<organism evidence="3 4">
    <name type="scientific">Bacillus solimangrovi</name>
    <dbReference type="NCBI Taxonomy" id="1305675"/>
    <lineage>
        <taxon>Bacteria</taxon>
        <taxon>Bacillati</taxon>
        <taxon>Bacillota</taxon>
        <taxon>Bacilli</taxon>
        <taxon>Bacillales</taxon>
        <taxon>Bacillaceae</taxon>
        <taxon>Bacillus</taxon>
    </lineage>
</organism>
<dbReference type="STRING" id="1305675.BFG57_13845"/>
<proteinExistence type="predicted"/>
<dbReference type="AlphaFoldDB" id="A0A1E5LG35"/>
<comment type="caution">
    <text evidence="3">The sequence shown here is derived from an EMBL/GenBank/DDBJ whole genome shotgun (WGS) entry which is preliminary data.</text>
</comment>
<dbReference type="Proteomes" id="UP000095209">
    <property type="component" value="Unassembled WGS sequence"/>
</dbReference>
<dbReference type="Pfam" id="PF12799">
    <property type="entry name" value="LRR_4"/>
    <property type="match status" value="2"/>
</dbReference>
<gene>
    <name evidence="3" type="ORF">BFG57_13845</name>
</gene>
<dbReference type="EMBL" id="MJEH01000018">
    <property type="protein sequence ID" value="OEH93034.1"/>
    <property type="molecule type" value="Genomic_DNA"/>
</dbReference>
<dbReference type="InterPro" id="IPR032675">
    <property type="entry name" value="LRR_dom_sf"/>
</dbReference>
<dbReference type="Gene3D" id="3.80.10.10">
    <property type="entry name" value="Ribonuclease Inhibitor"/>
    <property type="match status" value="2"/>
</dbReference>
<dbReference type="PROSITE" id="PS51257">
    <property type="entry name" value="PROKAR_LIPOPROTEIN"/>
    <property type="match status" value="1"/>
</dbReference>
<keyword evidence="2" id="KW-0677">Repeat</keyword>
<dbReference type="OrthoDB" id="2680104at2"/>
<dbReference type="SUPFAM" id="SSF52058">
    <property type="entry name" value="L domain-like"/>
    <property type="match status" value="1"/>
</dbReference>
<dbReference type="InterPro" id="IPR025875">
    <property type="entry name" value="Leu-rich_rpt_4"/>
</dbReference>
<dbReference type="SMART" id="SM00365">
    <property type="entry name" value="LRR_SD22"/>
    <property type="match status" value="6"/>
</dbReference>
<dbReference type="RefSeq" id="WP_069716935.1">
    <property type="nucleotide sequence ID" value="NZ_MJEH01000018.1"/>
</dbReference>
<evidence type="ECO:0000313" key="4">
    <source>
        <dbReference type="Proteomes" id="UP000095209"/>
    </source>
</evidence>
<protein>
    <recommendedName>
        <fullName evidence="5">Leucine-rich repeat domain-containing protein</fullName>
    </recommendedName>
</protein>
<keyword evidence="4" id="KW-1185">Reference proteome</keyword>
<evidence type="ECO:0000256" key="1">
    <source>
        <dbReference type="ARBA" id="ARBA00022614"/>
    </source>
</evidence>
<evidence type="ECO:0000313" key="3">
    <source>
        <dbReference type="EMBL" id="OEH93034.1"/>
    </source>
</evidence>
<dbReference type="PANTHER" id="PTHR46652:SF3">
    <property type="entry name" value="LEUCINE-RICH REPEAT-CONTAINING PROTEIN 9"/>
    <property type="match status" value="1"/>
</dbReference>
<reference evidence="3 4" key="1">
    <citation type="submission" date="2016-08" db="EMBL/GenBank/DDBJ databases">
        <title>Genome of Bacillus solimangrovi GH2-4.</title>
        <authorList>
            <person name="Lim S."/>
            <person name="Kim B.-C."/>
        </authorList>
    </citation>
    <scope>NUCLEOTIDE SEQUENCE [LARGE SCALE GENOMIC DNA]</scope>
    <source>
        <strain evidence="3 4">GH2-4</strain>
    </source>
</reference>
<accession>A0A1E5LG35</accession>
<dbReference type="InterPro" id="IPR050836">
    <property type="entry name" value="SDS22/Internalin_LRR"/>
</dbReference>
<dbReference type="InterPro" id="IPR001611">
    <property type="entry name" value="Leu-rich_rpt"/>
</dbReference>
<evidence type="ECO:0000256" key="2">
    <source>
        <dbReference type="ARBA" id="ARBA00022737"/>
    </source>
</evidence>
<evidence type="ECO:0008006" key="5">
    <source>
        <dbReference type="Google" id="ProtNLM"/>
    </source>
</evidence>